<evidence type="ECO:0000256" key="10">
    <source>
        <dbReference type="SAM" id="Phobius"/>
    </source>
</evidence>
<feature type="transmembrane region" description="Helical" evidence="10">
    <location>
        <begin position="765"/>
        <end position="790"/>
    </location>
</feature>
<dbReference type="Pfam" id="PF00005">
    <property type="entry name" value="ABC_tran"/>
    <property type="match status" value="1"/>
</dbReference>
<protein>
    <submittedName>
        <fullName evidence="12">ABC transporter G family member 25</fullName>
    </submittedName>
</protein>
<keyword evidence="7 10" id="KW-1133">Transmembrane helix</keyword>
<dbReference type="PANTHER" id="PTHR48041:SF139">
    <property type="entry name" value="PROTEIN SCARLET"/>
    <property type="match status" value="1"/>
</dbReference>
<dbReference type="Pfam" id="PF01061">
    <property type="entry name" value="ABC2_membrane"/>
    <property type="match status" value="1"/>
</dbReference>
<dbReference type="InterPro" id="IPR003439">
    <property type="entry name" value="ABC_transporter-like_ATP-bd"/>
</dbReference>
<dbReference type="InterPro" id="IPR027417">
    <property type="entry name" value="P-loop_NTPase"/>
</dbReference>
<feature type="compositionally biased region" description="Polar residues" evidence="9">
    <location>
        <begin position="158"/>
        <end position="171"/>
    </location>
</feature>
<organism evidence="12">
    <name type="scientific">Aceria tosichella</name>
    <name type="common">wheat curl mite</name>
    <dbReference type="NCBI Taxonomy" id="561515"/>
    <lineage>
        <taxon>Eukaryota</taxon>
        <taxon>Metazoa</taxon>
        <taxon>Ecdysozoa</taxon>
        <taxon>Arthropoda</taxon>
        <taxon>Chelicerata</taxon>
        <taxon>Arachnida</taxon>
        <taxon>Acari</taxon>
        <taxon>Acariformes</taxon>
        <taxon>Trombidiformes</taxon>
        <taxon>Prostigmata</taxon>
        <taxon>Eupodina</taxon>
        <taxon>Eriophyoidea</taxon>
        <taxon>Eriophyidae</taxon>
        <taxon>Eriophyinae</taxon>
        <taxon>Aceriini</taxon>
        <taxon>Aceria</taxon>
    </lineage>
</organism>
<evidence type="ECO:0000256" key="5">
    <source>
        <dbReference type="ARBA" id="ARBA00022741"/>
    </source>
</evidence>
<feature type="compositionally biased region" description="Polar residues" evidence="9">
    <location>
        <begin position="549"/>
        <end position="571"/>
    </location>
</feature>
<evidence type="ECO:0000256" key="2">
    <source>
        <dbReference type="ARBA" id="ARBA00005814"/>
    </source>
</evidence>
<feature type="region of interest" description="Disordered" evidence="9">
    <location>
        <begin position="83"/>
        <end position="106"/>
    </location>
</feature>
<feature type="transmembrane region" description="Helical" evidence="10">
    <location>
        <begin position="691"/>
        <end position="713"/>
    </location>
</feature>
<evidence type="ECO:0000256" key="4">
    <source>
        <dbReference type="ARBA" id="ARBA00022692"/>
    </source>
</evidence>
<sequence>MSSLSQGHLAIALDPIAESDNKDVKLTRYCPLESISLHTATAAEPVHSVASENHDAQAAMSVTNSSGSKTNKLLNKTLTVARCQNKDQSRKRRSSSNKLDGEKNSSSEQDFQIVWTDLSFKVGISKYNKLINTTFDCIKNTFDVSAYCVRSKQVKPAGQSSEHGSEKTSSAFDGELDKPGEKIHHSEDAGQPEPNNVDLISTKMVELGYEARVVFENLNGYIKSGELAAILGPSGAGKTSLLNALCGRTENYGGRIQLLGGGNKRMRLSIIPQKDYLIENLTVRENLIYSSRLLNPDKDFNHDANILRVVKMLNLSTCFKSVVANISGGEYKRVSIAQELLRQPDILVLDEPTSGLDSLNCKNLIGALHKLIEATREGLMKPIAIVMTIHQPDVDVFQMFDHIYCVARGGRVIYDGHPRDTLQVVRSQANQATDQRLASYLAGEGGSSSSSMVATINPANLLIEIASEVAYGQEPIERLTKYHAKKFEQLYGSLMADQVEDESNGGGIILRELRADSLETEHMDDTPFRMAPDVKATRAIQMSPDASFDETTSTTDRSSPTKSPLMMTNTSGHRKGHRSAGLSRDGRLVVKNDHSGLFWYHTGILAQRAFVATIRDPLMTVFSFMFYLSVPFILWTVYPSSIGNANGCPVNQRELDVVSMASNKTSDKLGGLQNEVFSTIESSMMFFLTTYAFSMCSVALAALAFPLNMHILLKEVRNGWYNLPTYVLAKTLANFPFEVMFPVFSFMLIYLLLGMPSSHYEWRLLSIALVMALMSMIGNTQGLLMGALFMNSVETAIFLSLASSLPQVLLSGLTARIKHMPWLLQKLSWASPYRCATDLIHMIRFGFNMCPCDARMDEYLRTTQPSFKDIPDSLKPSFVFYITNYSPTNPSDLYNISTVNHGGDNGTSLTQPGYYNTNESIAFESNYTTTNRFGEAMTQTDRVSGVDYSMLLNETERSELIRQIETREIDVFARFADIISRAFAFGRRLDNCSAVRSQALVTFDTPTDDRLYEIFAWMFFLLLLGKIILFIVVRQKIGSQI</sequence>
<evidence type="ECO:0000313" key="12">
    <source>
        <dbReference type="EMBL" id="MDE46420.1"/>
    </source>
</evidence>
<dbReference type="EMBL" id="GGYP01001649">
    <property type="protein sequence ID" value="MDE46420.1"/>
    <property type="molecule type" value="Transcribed_RNA"/>
</dbReference>
<evidence type="ECO:0000256" key="3">
    <source>
        <dbReference type="ARBA" id="ARBA00022448"/>
    </source>
</evidence>
<evidence type="ECO:0000256" key="1">
    <source>
        <dbReference type="ARBA" id="ARBA00004141"/>
    </source>
</evidence>
<feature type="transmembrane region" description="Helical" evidence="10">
    <location>
        <begin position="733"/>
        <end position="753"/>
    </location>
</feature>
<reference evidence="12" key="1">
    <citation type="submission" date="2018-10" db="EMBL/GenBank/DDBJ databases">
        <title>Transcriptome assembly of Aceria tosichella (Wheat curl mite) Type 2.</title>
        <authorList>
            <person name="Scully E.D."/>
            <person name="Geib S.M."/>
            <person name="Palmer N.A."/>
            <person name="Gupta A.K."/>
            <person name="Sarath G."/>
            <person name="Tatineni S."/>
        </authorList>
    </citation>
    <scope>NUCLEOTIDE SEQUENCE</scope>
    <source>
        <strain evidence="12">LincolnNE</strain>
    </source>
</reference>
<dbReference type="PROSITE" id="PS50893">
    <property type="entry name" value="ABC_TRANSPORTER_2"/>
    <property type="match status" value="1"/>
</dbReference>
<dbReference type="GO" id="GO:0005524">
    <property type="term" value="F:ATP binding"/>
    <property type="evidence" value="ECO:0007669"/>
    <property type="project" value="UniProtKB-KW"/>
</dbReference>
<evidence type="ECO:0000256" key="8">
    <source>
        <dbReference type="ARBA" id="ARBA00023136"/>
    </source>
</evidence>
<accession>A0A6G1S913</accession>
<dbReference type="InterPro" id="IPR050352">
    <property type="entry name" value="ABCG_transporters"/>
</dbReference>
<dbReference type="SUPFAM" id="SSF52540">
    <property type="entry name" value="P-loop containing nucleoside triphosphate hydrolases"/>
    <property type="match status" value="1"/>
</dbReference>
<evidence type="ECO:0000256" key="7">
    <source>
        <dbReference type="ARBA" id="ARBA00022989"/>
    </source>
</evidence>
<keyword evidence="4 10" id="KW-0812">Transmembrane</keyword>
<gene>
    <name evidence="12" type="primary">ABCG25_1</name>
    <name evidence="12" type="ORF">g.12646</name>
</gene>
<dbReference type="InterPro" id="IPR003593">
    <property type="entry name" value="AAA+_ATPase"/>
</dbReference>
<feature type="region of interest" description="Disordered" evidence="9">
    <location>
        <begin position="542"/>
        <end position="582"/>
    </location>
</feature>
<dbReference type="PANTHER" id="PTHR48041">
    <property type="entry name" value="ABC TRANSPORTER G FAMILY MEMBER 28"/>
    <property type="match status" value="1"/>
</dbReference>
<dbReference type="GO" id="GO:0016887">
    <property type="term" value="F:ATP hydrolysis activity"/>
    <property type="evidence" value="ECO:0007669"/>
    <property type="project" value="InterPro"/>
</dbReference>
<evidence type="ECO:0000256" key="9">
    <source>
        <dbReference type="SAM" id="MobiDB-lite"/>
    </source>
</evidence>
<name>A0A6G1S913_9ACAR</name>
<feature type="region of interest" description="Disordered" evidence="9">
    <location>
        <begin position="155"/>
        <end position="197"/>
    </location>
</feature>
<evidence type="ECO:0000259" key="11">
    <source>
        <dbReference type="PROSITE" id="PS50893"/>
    </source>
</evidence>
<comment type="similarity">
    <text evidence="2">Belongs to the ABC transporter superfamily. ABCG family. Eye pigment precursor importer (TC 3.A.1.204) subfamily.</text>
</comment>
<comment type="subcellular location">
    <subcellularLocation>
        <location evidence="1">Membrane</location>
        <topology evidence="1">Multi-pass membrane protein</topology>
    </subcellularLocation>
</comment>
<feature type="transmembrane region" description="Helical" evidence="10">
    <location>
        <begin position="1014"/>
        <end position="1033"/>
    </location>
</feature>
<feature type="compositionally biased region" description="Basic and acidic residues" evidence="9">
    <location>
        <begin position="175"/>
        <end position="188"/>
    </location>
</feature>
<keyword evidence="8 10" id="KW-0472">Membrane</keyword>
<keyword evidence="3" id="KW-0813">Transport</keyword>
<dbReference type="SMART" id="SM00382">
    <property type="entry name" value="AAA"/>
    <property type="match status" value="1"/>
</dbReference>
<feature type="domain" description="ABC transporter" evidence="11">
    <location>
        <begin position="197"/>
        <end position="434"/>
    </location>
</feature>
<keyword evidence="6" id="KW-0067">ATP-binding</keyword>
<feature type="transmembrane region" description="Helical" evidence="10">
    <location>
        <begin position="618"/>
        <end position="638"/>
    </location>
</feature>
<evidence type="ECO:0000256" key="6">
    <source>
        <dbReference type="ARBA" id="ARBA00022840"/>
    </source>
</evidence>
<dbReference type="GO" id="GO:0016020">
    <property type="term" value="C:membrane"/>
    <property type="evidence" value="ECO:0007669"/>
    <property type="project" value="UniProtKB-SubCell"/>
</dbReference>
<proteinExistence type="inferred from homology"/>
<dbReference type="InterPro" id="IPR013525">
    <property type="entry name" value="ABC2_TM"/>
</dbReference>
<dbReference type="AlphaFoldDB" id="A0A6G1S913"/>
<dbReference type="GO" id="GO:0140359">
    <property type="term" value="F:ABC-type transporter activity"/>
    <property type="evidence" value="ECO:0007669"/>
    <property type="project" value="InterPro"/>
</dbReference>
<keyword evidence="5" id="KW-0547">Nucleotide-binding</keyword>
<dbReference type="Gene3D" id="3.40.50.300">
    <property type="entry name" value="P-loop containing nucleotide triphosphate hydrolases"/>
    <property type="match status" value="1"/>
</dbReference>